<keyword evidence="4 9" id="KW-0812">Transmembrane</keyword>
<keyword evidence="7 9" id="KW-0472">Membrane</keyword>
<evidence type="ECO:0000256" key="4">
    <source>
        <dbReference type="ARBA" id="ARBA00022692"/>
    </source>
</evidence>
<feature type="transmembrane region" description="Helical" evidence="9">
    <location>
        <begin position="41"/>
        <end position="58"/>
    </location>
</feature>
<feature type="transmembrane region" description="Helical" evidence="9">
    <location>
        <begin position="64"/>
        <end position="88"/>
    </location>
</feature>
<dbReference type="PANTHER" id="PTHR11795">
    <property type="entry name" value="BRANCHED-CHAIN AMINO ACID TRANSPORT SYSTEM PERMEASE PROTEIN LIVH"/>
    <property type="match status" value="1"/>
</dbReference>
<proteinExistence type="inferred from homology"/>
<evidence type="ECO:0000256" key="3">
    <source>
        <dbReference type="ARBA" id="ARBA00022475"/>
    </source>
</evidence>
<keyword evidence="2" id="KW-0813">Transport</keyword>
<evidence type="ECO:0000313" key="11">
    <source>
        <dbReference type="Proteomes" id="UP000672657"/>
    </source>
</evidence>
<evidence type="ECO:0000313" key="10">
    <source>
        <dbReference type="EMBL" id="CAG2153401.1"/>
    </source>
</evidence>
<evidence type="ECO:0000256" key="9">
    <source>
        <dbReference type="SAM" id="Phobius"/>
    </source>
</evidence>
<feature type="transmembrane region" description="Helical" evidence="9">
    <location>
        <begin position="146"/>
        <end position="165"/>
    </location>
</feature>
<feature type="transmembrane region" description="Helical" evidence="9">
    <location>
        <begin position="100"/>
        <end position="120"/>
    </location>
</feature>
<comment type="caution">
    <text evidence="10">The sequence shown here is derived from an EMBL/GenBank/DDBJ whole genome shotgun (WGS) entry which is preliminary data.</text>
</comment>
<comment type="subcellular location">
    <subcellularLocation>
        <location evidence="1">Cell membrane</location>
        <topology evidence="1">Multi-pass membrane protein</topology>
    </subcellularLocation>
</comment>
<reference evidence="10 11" key="1">
    <citation type="submission" date="2021-03" db="EMBL/GenBank/DDBJ databases">
        <authorList>
            <person name="Peeters C."/>
        </authorList>
    </citation>
    <scope>NUCLEOTIDE SEQUENCE [LARGE SCALE GENOMIC DNA]</scope>
    <source>
        <strain evidence="10 11">LMG 26411</strain>
    </source>
</reference>
<feature type="transmembrane region" description="Helical" evidence="9">
    <location>
        <begin position="225"/>
        <end position="255"/>
    </location>
</feature>
<keyword evidence="3" id="KW-1003">Cell membrane</keyword>
<keyword evidence="5" id="KW-0029">Amino-acid transport</keyword>
<evidence type="ECO:0000256" key="6">
    <source>
        <dbReference type="ARBA" id="ARBA00022989"/>
    </source>
</evidence>
<evidence type="ECO:0000256" key="7">
    <source>
        <dbReference type="ARBA" id="ARBA00023136"/>
    </source>
</evidence>
<dbReference type="InterPro" id="IPR052157">
    <property type="entry name" value="BCAA_transport_permease"/>
</dbReference>
<organism evidence="10 11">
    <name type="scientific">Cupriavidus numazuensis</name>
    <dbReference type="NCBI Taxonomy" id="221992"/>
    <lineage>
        <taxon>Bacteria</taxon>
        <taxon>Pseudomonadati</taxon>
        <taxon>Pseudomonadota</taxon>
        <taxon>Betaproteobacteria</taxon>
        <taxon>Burkholderiales</taxon>
        <taxon>Burkholderiaceae</taxon>
        <taxon>Cupriavidus</taxon>
    </lineage>
</organism>
<dbReference type="PANTHER" id="PTHR11795:SF442">
    <property type="entry name" value="ABC TRANSPORTER ATP-BINDING PROTEIN"/>
    <property type="match status" value="1"/>
</dbReference>
<keyword evidence="6 9" id="KW-1133">Transmembrane helix</keyword>
<comment type="similarity">
    <text evidence="8">Belongs to the binding-protein-dependent transport system permease family. LivHM subfamily.</text>
</comment>
<dbReference type="Proteomes" id="UP000672657">
    <property type="component" value="Unassembled WGS sequence"/>
</dbReference>
<feature type="transmembrane region" description="Helical" evidence="9">
    <location>
        <begin position="12"/>
        <end position="34"/>
    </location>
</feature>
<name>A0ABM8TLG5_9BURK</name>
<dbReference type="CDD" id="cd06582">
    <property type="entry name" value="TM_PBP1_LivH_like"/>
    <property type="match status" value="1"/>
</dbReference>
<dbReference type="InterPro" id="IPR001851">
    <property type="entry name" value="ABC_transp_permease"/>
</dbReference>
<evidence type="ECO:0000256" key="2">
    <source>
        <dbReference type="ARBA" id="ARBA00022448"/>
    </source>
</evidence>
<evidence type="ECO:0000256" key="5">
    <source>
        <dbReference type="ARBA" id="ARBA00022970"/>
    </source>
</evidence>
<evidence type="ECO:0000256" key="8">
    <source>
        <dbReference type="ARBA" id="ARBA00037998"/>
    </source>
</evidence>
<evidence type="ECO:0000256" key="1">
    <source>
        <dbReference type="ARBA" id="ARBA00004651"/>
    </source>
</evidence>
<sequence length="293" mass="30260">MDMPDISHVVSFAQLGNAFALASLLAILSSGLALIFGLRDVMNLGHGALYMLGAYLGYSATSFVGFWGALLVVPLLLAVAGAVLELAILRPLQARPHMDVALVTFGLGLVLASIIARFWGKLQLDVRTPSGLDGTVAIFGESFPSYRLFLIAIGLGACGALAIWLRCTRAGMYTRAASQQPEVARMMGVNTDRLSLLVVCLGSAFAGLAGVVAGPYLAVELGMGHAILLSTLIVVVVGGLGSISGAIAAALLYGFVQVIGAVLFPAAAAVVPYLLLAGVLLWRPQGLGRGRVA</sequence>
<dbReference type="Pfam" id="PF02653">
    <property type="entry name" value="BPD_transp_2"/>
    <property type="match status" value="1"/>
</dbReference>
<accession>A0ABM8TLG5</accession>
<gene>
    <name evidence="10" type="primary">livH_16</name>
    <name evidence="10" type="ORF">LMG26411_04404</name>
</gene>
<keyword evidence="11" id="KW-1185">Reference proteome</keyword>
<feature type="transmembrane region" description="Helical" evidence="9">
    <location>
        <begin position="194"/>
        <end position="219"/>
    </location>
</feature>
<feature type="transmembrane region" description="Helical" evidence="9">
    <location>
        <begin position="262"/>
        <end position="282"/>
    </location>
</feature>
<protein>
    <submittedName>
        <fullName evidence="10">High-affinity branched-chain amino acid transport system permease protein LivH</fullName>
    </submittedName>
</protein>
<dbReference type="EMBL" id="CAJPVI010000028">
    <property type="protein sequence ID" value="CAG2153401.1"/>
    <property type="molecule type" value="Genomic_DNA"/>
</dbReference>